<dbReference type="PROSITE" id="PS01187">
    <property type="entry name" value="EGF_CA"/>
    <property type="match status" value="1"/>
</dbReference>
<evidence type="ECO:0000259" key="9">
    <source>
        <dbReference type="PROSITE" id="PS50835"/>
    </source>
</evidence>
<keyword evidence="6" id="KW-0812">Transmembrane</keyword>
<dbReference type="PROSITE" id="PS50835">
    <property type="entry name" value="IG_LIKE"/>
    <property type="match status" value="1"/>
</dbReference>
<dbReference type="CDD" id="cd00054">
    <property type="entry name" value="EGF_CA"/>
    <property type="match status" value="2"/>
</dbReference>
<dbReference type="EMBL" id="JBJQND010000016">
    <property type="protein sequence ID" value="KAL3848550.1"/>
    <property type="molecule type" value="Genomic_DNA"/>
</dbReference>
<feature type="disulfide bond" evidence="5">
    <location>
        <begin position="334"/>
        <end position="343"/>
    </location>
</feature>
<keyword evidence="11" id="KW-1185">Reference proteome</keyword>
<dbReference type="SUPFAM" id="SSF57184">
    <property type="entry name" value="Growth factor receptor domain"/>
    <property type="match status" value="1"/>
</dbReference>
<feature type="disulfide bond" evidence="5">
    <location>
        <begin position="310"/>
        <end position="320"/>
    </location>
</feature>
<dbReference type="InterPro" id="IPR051022">
    <property type="entry name" value="Notch_Cell-Fate_Det"/>
</dbReference>
<evidence type="ECO:0000256" key="2">
    <source>
        <dbReference type="ARBA" id="ARBA00022729"/>
    </source>
</evidence>
<comment type="caution">
    <text evidence="10">The sequence shown here is derived from an EMBL/GenBank/DDBJ whole genome shotgun (WGS) entry which is preliminary data.</text>
</comment>
<dbReference type="PANTHER" id="PTHR24049:SF22">
    <property type="entry name" value="DROSOPHILA CRUMBS HOMOLOG"/>
    <property type="match status" value="1"/>
</dbReference>
<dbReference type="Gene3D" id="2.10.25.10">
    <property type="entry name" value="Laminin"/>
    <property type="match status" value="3"/>
</dbReference>
<keyword evidence="1 5" id="KW-0245">EGF-like domain</keyword>
<organism evidence="10 11">
    <name type="scientific">Sinanodonta woodiana</name>
    <name type="common">Chinese pond mussel</name>
    <name type="synonym">Anodonta woodiana</name>
    <dbReference type="NCBI Taxonomy" id="1069815"/>
    <lineage>
        <taxon>Eukaryota</taxon>
        <taxon>Metazoa</taxon>
        <taxon>Spiralia</taxon>
        <taxon>Lophotrochozoa</taxon>
        <taxon>Mollusca</taxon>
        <taxon>Bivalvia</taxon>
        <taxon>Autobranchia</taxon>
        <taxon>Heteroconchia</taxon>
        <taxon>Palaeoheterodonta</taxon>
        <taxon>Unionida</taxon>
        <taxon>Unionoidea</taxon>
        <taxon>Unionidae</taxon>
        <taxon>Unioninae</taxon>
        <taxon>Sinanodonta</taxon>
    </lineage>
</organism>
<dbReference type="Proteomes" id="UP001634394">
    <property type="component" value="Unassembled WGS sequence"/>
</dbReference>
<dbReference type="PROSITE" id="PS50026">
    <property type="entry name" value="EGF_3"/>
    <property type="match status" value="3"/>
</dbReference>
<dbReference type="InterPro" id="IPR018097">
    <property type="entry name" value="EGF_Ca-bd_CS"/>
</dbReference>
<protein>
    <submittedName>
        <fullName evidence="10">Uncharacterized protein</fullName>
    </submittedName>
</protein>
<dbReference type="InterPro" id="IPR036179">
    <property type="entry name" value="Ig-like_dom_sf"/>
</dbReference>
<keyword evidence="4 5" id="KW-1015">Disulfide bond</keyword>
<dbReference type="InterPro" id="IPR000152">
    <property type="entry name" value="EGF-type_Asp/Asn_hydroxyl_site"/>
</dbReference>
<name>A0ABD3UHV4_SINWO</name>
<keyword evidence="3" id="KW-0677">Repeat</keyword>
<dbReference type="SMART" id="SM00181">
    <property type="entry name" value="EGF"/>
    <property type="match status" value="3"/>
</dbReference>
<dbReference type="PROSITE" id="PS00010">
    <property type="entry name" value="ASX_HYDROXYL"/>
    <property type="match status" value="1"/>
</dbReference>
<feature type="disulfide bond" evidence="5">
    <location>
        <begin position="294"/>
        <end position="303"/>
    </location>
</feature>
<feature type="domain" description="Ig-like" evidence="9">
    <location>
        <begin position="134"/>
        <end position="228"/>
    </location>
</feature>
<feature type="transmembrane region" description="Helical" evidence="6">
    <location>
        <begin position="358"/>
        <end position="382"/>
    </location>
</feature>
<dbReference type="SUPFAM" id="SSF48726">
    <property type="entry name" value="Immunoglobulin"/>
    <property type="match status" value="1"/>
</dbReference>
<gene>
    <name evidence="10" type="ORF">ACJMK2_019401</name>
</gene>
<sequence length="497" mass="54468">MIACGFLLFLLFIVGDTFISLRSTNEASVTYVLRNGVGRLKWEIDLTLVANSYVNVLSPMNKTIFHCFGGDPENTALEFEGRLVYTGDYNNGIIAFLVLNATEEDGGNYKSVIDLTSKVVGSQHLVVFAPFTKPSILATRIANELVNSSLTLTCQMETRGTPPGHSIPVSYTWRRNGEVVENNSKYIVKHFELRISYLQRSDMADKFTCLAFNEYDAMSPETDALEISKYSMYIERCEVSCIHGNCNDEGGEARCVCKQGWTGYNCSIEIDECSSSPCHQGECFNKHAEYLCVCAHGWTGKQCEIAVNQCSSKPCLNGVCFLKSNSSIGYYCTCHDGWSGRNCTSHAPENIHVSSPTILIAGVAGAVCIIISAFVLVAGLLYRNYKARLYTGSSSNGDNMAYHGANRVLSGEYCTIDDEQLYDIRVKSEIIVEANNHLSSGDVNTGNSSFYSEGVMESVMDGVKLDTGGYLIPTVPLLLNEGLEHETANGNFTASPN</sequence>
<dbReference type="AlphaFoldDB" id="A0ABD3UHV4"/>
<keyword evidence="2 7" id="KW-0732">Signal</keyword>
<accession>A0ABD3UHV4</accession>
<dbReference type="InterPro" id="IPR009030">
    <property type="entry name" value="Growth_fac_rcpt_cys_sf"/>
</dbReference>
<evidence type="ECO:0000256" key="4">
    <source>
        <dbReference type="ARBA" id="ARBA00023157"/>
    </source>
</evidence>
<keyword evidence="6" id="KW-1133">Transmembrane helix</keyword>
<proteinExistence type="predicted"/>
<keyword evidence="6" id="KW-0472">Membrane</keyword>
<evidence type="ECO:0000256" key="1">
    <source>
        <dbReference type="ARBA" id="ARBA00022536"/>
    </source>
</evidence>
<dbReference type="FunFam" id="2.10.25.10:FF:000031">
    <property type="entry name" value="neurogenic locus notch homolog protein 3"/>
    <property type="match status" value="1"/>
</dbReference>
<dbReference type="SMART" id="SM00179">
    <property type="entry name" value="EGF_CA"/>
    <property type="match status" value="3"/>
</dbReference>
<feature type="disulfide bond" evidence="5">
    <location>
        <begin position="315"/>
        <end position="332"/>
    </location>
</feature>
<evidence type="ECO:0000313" key="11">
    <source>
        <dbReference type="Proteomes" id="UP001634394"/>
    </source>
</evidence>
<comment type="caution">
    <text evidence="5">Lacks conserved residue(s) required for the propagation of feature annotation.</text>
</comment>
<feature type="signal peptide" evidence="7">
    <location>
        <begin position="1"/>
        <end position="17"/>
    </location>
</feature>
<dbReference type="Gene3D" id="2.60.40.10">
    <property type="entry name" value="Immunoglobulins"/>
    <property type="match status" value="1"/>
</dbReference>
<dbReference type="InterPro" id="IPR000742">
    <property type="entry name" value="EGF"/>
</dbReference>
<evidence type="ECO:0000259" key="8">
    <source>
        <dbReference type="PROSITE" id="PS50026"/>
    </source>
</evidence>
<dbReference type="PROSITE" id="PS00022">
    <property type="entry name" value="EGF_1"/>
    <property type="match status" value="3"/>
</dbReference>
<dbReference type="PROSITE" id="PS01186">
    <property type="entry name" value="EGF_2"/>
    <property type="match status" value="3"/>
</dbReference>
<dbReference type="InterPro" id="IPR001881">
    <property type="entry name" value="EGF-like_Ca-bd_dom"/>
</dbReference>
<dbReference type="InterPro" id="IPR007110">
    <property type="entry name" value="Ig-like_dom"/>
</dbReference>
<dbReference type="Pfam" id="PF00008">
    <property type="entry name" value="EGF"/>
    <property type="match status" value="1"/>
</dbReference>
<evidence type="ECO:0000256" key="6">
    <source>
        <dbReference type="SAM" id="Phobius"/>
    </source>
</evidence>
<feature type="disulfide bond" evidence="5">
    <location>
        <begin position="273"/>
        <end position="283"/>
    </location>
</feature>
<dbReference type="InterPro" id="IPR013783">
    <property type="entry name" value="Ig-like_fold"/>
</dbReference>
<feature type="domain" description="EGF-like" evidence="8">
    <location>
        <begin position="306"/>
        <end position="344"/>
    </location>
</feature>
<feature type="disulfide bond" evidence="5">
    <location>
        <begin position="257"/>
        <end position="266"/>
    </location>
</feature>
<evidence type="ECO:0000313" key="10">
    <source>
        <dbReference type="EMBL" id="KAL3848550.1"/>
    </source>
</evidence>
<evidence type="ECO:0000256" key="3">
    <source>
        <dbReference type="ARBA" id="ARBA00022737"/>
    </source>
</evidence>
<feature type="domain" description="EGF-like" evidence="8">
    <location>
        <begin position="269"/>
        <end position="304"/>
    </location>
</feature>
<dbReference type="CDD" id="cd00096">
    <property type="entry name" value="Ig"/>
    <property type="match status" value="1"/>
</dbReference>
<evidence type="ECO:0000256" key="5">
    <source>
        <dbReference type="PROSITE-ProRule" id="PRU00076"/>
    </source>
</evidence>
<reference evidence="10 11" key="1">
    <citation type="submission" date="2024-11" db="EMBL/GenBank/DDBJ databases">
        <title>Chromosome-level genome assembly of the freshwater bivalve Anodonta woodiana.</title>
        <authorList>
            <person name="Chen X."/>
        </authorList>
    </citation>
    <scope>NUCLEOTIDE SEQUENCE [LARGE SCALE GENOMIC DNA]</scope>
    <source>
        <strain evidence="10">MN2024</strain>
        <tissue evidence="10">Gills</tissue>
    </source>
</reference>
<evidence type="ECO:0000256" key="7">
    <source>
        <dbReference type="SAM" id="SignalP"/>
    </source>
</evidence>
<feature type="domain" description="EGF-like" evidence="8">
    <location>
        <begin position="233"/>
        <end position="267"/>
    </location>
</feature>
<dbReference type="PANTHER" id="PTHR24049">
    <property type="entry name" value="CRUMBS FAMILY MEMBER"/>
    <property type="match status" value="1"/>
</dbReference>
<feature type="chain" id="PRO_5044784309" evidence="7">
    <location>
        <begin position="18"/>
        <end position="497"/>
    </location>
</feature>